<accession>A0A343FMR5</accession>
<proteinExistence type="predicted"/>
<dbReference type="RefSeq" id="YP_009421072.1">
    <property type="nucleotide sequence ID" value="NC_035733.1"/>
</dbReference>
<dbReference type="AlphaFoldDB" id="A0A343FMR5"/>
<dbReference type="CTD" id="4509"/>
<name>A0A343FMR5_9CAEN</name>
<organism evidence="2">
    <name type="scientific">Viviparus chui</name>
    <dbReference type="NCBI Taxonomy" id="2023714"/>
    <lineage>
        <taxon>Eukaryota</taxon>
        <taxon>Metazoa</taxon>
        <taxon>Spiralia</taxon>
        <taxon>Lophotrochozoa</taxon>
        <taxon>Mollusca</taxon>
        <taxon>Gastropoda</taxon>
        <taxon>Caenogastropoda</taxon>
        <taxon>Architaenioglossa</taxon>
        <taxon>Viviparoidea</taxon>
        <taxon>Viviparidae</taxon>
        <taxon>Viviparus</taxon>
    </lineage>
</organism>
<dbReference type="GeneID" id="33911296"/>
<geneLocation type="mitochondrion" evidence="2"/>
<sequence length="56" mass="6695">MPQLSPLNWVLLFFVFWVVILLVFVLIWWEQKIDFGVADNGYGAMEVSCSENKWEW</sequence>
<keyword evidence="1" id="KW-1133">Transmembrane helix</keyword>
<evidence type="ECO:0000256" key="1">
    <source>
        <dbReference type="SAM" id="Phobius"/>
    </source>
</evidence>
<protein>
    <submittedName>
        <fullName evidence="2">ATP synthase F0 subunit 8</fullName>
    </submittedName>
</protein>
<evidence type="ECO:0000313" key="2">
    <source>
        <dbReference type="EMBL" id="ASR74845.1"/>
    </source>
</evidence>
<keyword evidence="1" id="KW-0812">Transmembrane</keyword>
<keyword evidence="1" id="KW-0472">Membrane</keyword>
<keyword evidence="2" id="KW-0496">Mitochondrion</keyword>
<reference evidence="2" key="1">
    <citation type="journal article" date="2017" name="PLoS ONE">
        <title>Sequencing of the complete mitochondrial genomes of eight freshwater snail species exposes pervasive paraphyly within the Viviparidae family (Caenogastropoda).</title>
        <authorList>
            <person name="Wang J.G."/>
            <person name="Zhang D."/>
            <person name="Jakovlic I."/>
            <person name="Wang W.M."/>
        </authorList>
    </citation>
    <scope>NUCLEOTIDE SEQUENCE</scope>
    <source>
        <strain evidence="2">FY-20160813-Vc-1</strain>
    </source>
</reference>
<feature type="transmembrane region" description="Helical" evidence="1">
    <location>
        <begin position="6"/>
        <end position="29"/>
    </location>
</feature>
<gene>
    <name evidence="2" type="primary">ATP8</name>
</gene>
<dbReference type="EMBL" id="KY679829">
    <property type="protein sequence ID" value="ASR74845.1"/>
    <property type="molecule type" value="Genomic_DNA"/>
</dbReference>